<feature type="region of interest" description="Disordered" evidence="1">
    <location>
        <begin position="136"/>
        <end position="162"/>
    </location>
</feature>
<dbReference type="PROSITE" id="PS00018">
    <property type="entry name" value="EF_HAND_1"/>
    <property type="match status" value="1"/>
</dbReference>
<protein>
    <submittedName>
        <fullName evidence="2">PKD domain-containing protein</fullName>
    </submittedName>
</protein>
<dbReference type="AlphaFoldDB" id="A0A0G1X7V3"/>
<dbReference type="EMBL" id="LCPO01000017">
    <property type="protein sequence ID" value="KKU98668.1"/>
    <property type="molecule type" value="Genomic_DNA"/>
</dbReference>
<dbReference type="InterPro" id="IPR018247">
    <property type="entry name" value="EF_Hand_1_Ca_BS"/>
</dbReference>
<dbReference type="InterPro" id="IPR002105">
    <property type="entry name" value="Dockerin_1_rpt"/>
</dbReference>
<name>A0A0G1X7V3_9BACT</name>
<dbReference type="CDD" id="cd14254">
    <property type="entry name" value="Dockerin_II"/>
    <property type="match status" value="1"/>
</dbReference>
<dbReference type="GO" id="GO:0000272">
    <property type="term" value="P:polysaccharide catabolic process"/>
    <property type="evidence" value="ECO:0007669"/>
    <property type="project" value="InterPro"/>
</dbReference>
<dbReference type="Pfam" id="PF00404">
    <property type="entry name" value="Dockerin_1"/>
    <property type="match status" value="1"/>
</dbReference>
<reference evidence="2 3" key="1">
    <citation type="journal article" date="2015" name="Nature">
        <title>rRNA introns, odd ribosomes, and small enigmatic genomes across a large radiation of phyla.</title>
        <authorList>
            <person name="Brown C.T."/>
            <person name="Hug L.A."/>
            <person name="Thomas B.C."/>
            <person name="Sharon I."/>
            <person name="Castelle C.J."/>
            <person name="Singh A."/>
            <person name="Wilkins M.J."/>
            <person name="Williams K.H."/>
            <person name="Banfield J.F."/>
        </authorList>
    </citation>
    <scope>NUCLEOTIDE SEQUENCE [LARGE SCALE GENOMIC DNA]</scope>
</reference>
<feature type="compositionally biased region" description="Low complexity" evidence="1">
    <location>
        <begin position="149"/>
        <end position="159"/>
    </location>
</feature>
<dbReference type="Gene3D" id="1.10.1330.10">
    <property type="entry name" value="Dockerin domain"/>
    <property type="match status" value="1"/>
</dbReference>
<dbReference type="SUPFAM" id="SSF63446">
    <property type="entry name" value="Type I dockerin domain"/>
    <property type="match status" value="1"/>
</dbReference>
<accession>A0A0G1X7V3</accession>
<gene>
    <name evidence="2" type="ORF">UY32_C0017G0002</name>
</gene>
<feature type="compositionally biased region" description="Gly residues" evidence="1">
    <location>
        <begin position="136"/>
        <end position="148"/>
    </location>
</feature>
<dbReference type="Proteomes" id="UP000034600">
    <property type="component" value="Unassembled WGS sequence"/>
</dbReference>
<proteinExistence type="predicted"/>
<sequence length="216" mass="22578">MKKYLVLLATSGIIFPVFVMAEPFPDFPMAFWGTVTINLQPAPAGTLIRAYVSDVVMGQVVTQESGVYGYTGPTKQKLIVGSSSGTIVFSFQNPSLYGGMETKGTVSQTHSPFVSGETINKNLAFAFTEATTLSGGSGGGGGGGGGGSSPSQTSLSTLGALSSKGDANNDGKINVLDFNSLMVNWGKISVEATSDFNNDGRVDIFDFNILMINWSK</sequence>
<organism evidence="2 3">
    <name type="scientific">Candidatus Jorgensenbacteria bacterium GW2011_GWC1_48_8</name>
    <dbReference type="NCBI Taxonomy" id="1618666"/>
    <lineage>
        <taxon>Bacteria</taxon>
        <taxon>Candidatus Joergenseniibacteriota</taxon>
    </lineage>
</organism>
<dbReference type="InterPro" id="IPR036439">
    <property type="entry name" value="Dockerin_dom_sf"/>
</dbReference>
<evidence type="ECO:0000313" key="3">
    <source>
        <dbReference type="Proteomes" id="UP000034600"/>
    </source>
</evidence>
<comment type="caution">
    <text evidence="2">The sequence shown here is derived from an EMBL/GenBank/DDBJ whole genome shotgun (WGS) entry which is preliminary data.</text>
</comment>
<dbReference type="GO" id="GO:0004553">
    <property type="term" value="F:hydrolase activity, hydrolyzing O-glycosyl compounds"/>
    <property type="evidence" value="ECO:0007669"/>
    <property type="project" value="InterPro"/>
</dbReference>
<evidence type="ECO:0000313" key="2">
    <source>
        <dbReference type="EMBL" id="KKU98668.1"/>
    </source>
</evidence>
<evidence type="ECO:0000256" key="1">
    <source>
        <dbReference type="SAM" id="MobiDB-lite"/>
    </source>
</evidence>